<sequence>MAFLEPESSSQTFPLRCYPKEQTLNRTVYQVRLLSSYTCQSNILPQYEYPGTPNRVSFPLVISKLRAYIDVIALTQKFVDKVMSYHYGGITSRLGSGDWLEVNGLYATICGASAKPRPHPKAYANFISLNLMAWGFRDAKLELKHCNSKCGGSVVLGSQSP</sequence>
<gene>
    <name evidence="1" type="ORF">EMPG_11822</name>
</gene>
<keyword evidence="2" id="KW-1185">Reference proteome</keyword>
<dbReference type="Proteomes" id="UP000053573">
    <property type="component" value="Unassembled WGS sequence"/>
</dbReference>
<comment type="caution">
    <text evidence="1">The sequence shown here is derived from an EMBL/GenBank/DDBJ whole genome shotgun (WGS) entry which is preliminary data.</text>
</comment>
<organism evidence="1 2">
    <name type="scientific">Blastomyces silverae</name>
    <dbReference type="NCBI Taxonomy" id="2060906"/>
    <lineage>
        <taxon>Eukaryota</taxon>
        <taxon>Fungi</taxon>
        <taxon>Dikarya</taxon>
        <taxon>Ascomycota</taxon>
        <taxon>Pezizomycotina</taxon>
        <taxon>Eurotiomycetes</taxon>
        <taxon>Eurotiomycetidae</taxon>
        <taxon>Onygenales</taxon>
        <taxon>Ajellomycetaceae</taxon>
        <taxon>Blastomyces</taxon>
    </lineage>
</organism>
<name>A0A0H1BW06_9EURO</name>
<dbReference type="AlphaFoldDB" id="A0A0H1BW06"/>
<accession>A0A0H1BW06</accession>
<protein>
    <submittedName>
        <fullName evidence="1">Uncharacterized protein</fullName>
    </submittedName>
</protein>
<proteinExistence type="predicted"/>
<evidence type="ECO:0000313" key="1">
    <source>
        <dbReference type="EMBL" id="KLJ13246.1"/>
    </source>
</evidence>
<evidence type="ECO:0000313" key="2">
    <source>
        <dbReference type="Proteomes" id="UP000053573"/>
    </source>
</evidence>
<reference evidence="2" key="1">
    <citation type="journal article" date="2015" name="PLoS Genet.">
        <title>The dynamic genome and transcriptome of the human fungal pathogen Blastomyces and close relative Emmonsia.</title>
        <authorList>
            <person name="Munoz J.F."/>
            <person name="Gauthier G.M."/>
            <person name="Desjardins C.A."/>
            <person name="Gallo J.E."/>
            <person name="Holder J."/>
            <person name="Sullivan T.D."/>
            <person name="Marty A.J."/>
            <person name="Carmen J.C."/>
            <person name="Chen Z."/>
            <person name="Ding L."/>
            <person name="Gujja S."/>
            <person name="Magrini V."/>
            <person name="Misas E."/>
            <person name="Mitreva M."/>
            <person name="Priest M."/>
            <person name="Saif S."/>
            <person name="Whiston E.A."/>
            <person name="Young S."/>
            <person name="Zeng Q."/>
            <person name="Goldman W.E."/>
            <person name="Mardis E.R."/>
            <person name="Taylor J.W."/>
            <person name="McEwen J.G."/>
            <person name="Clay O.K."/>
            <person name="Klein B.S."/>
            <person name="Cuomo C.A."/>
        </authorList>
    </citation>
    <scope>NUCLEOTIDE SEQUENCE [LARGE SCALE GENOMIC DNA]</scope>
    <source>
        <strain evidence="2">UAMH 139</strain>
    </source>
</reference>
<dbReference type="EMBL" id="LDEV01000444">
    <property type="protein sequence ID" value="KLJ13246.1"/>
    <property type="molecule type" value="Genomic_DNA"/>
</dbReference>